<dbReference type="PANTHER" id="PTHR11782">
    <property type="entry name" value="ADENOSINE/GUANOSINE DIPHOSPHATASE"/>
    <property type="match status" value="1"/>
</dbReference>
<dbReference type="InterPro" id="IPR000407">
    <property type="entry name" value="GDA1_CD39_NTPase"/>
</dbReference>
<evidence type="ECO:0000256" key="3">
    <source>
        <dbReference type="PIRSR" id="PIRSR600407-1"/>
    </source>
</evidence>
<evidence type="ECO:0000256" key="4">
    <source>
        <dbReference type="PIRSR" id="PIRSR600407-2"/>
    </source>
</evidence>
<reference evidence="7 8" key="1">
    <citation type="journal article" date="2018" name="Sci. Rep.">
        <title>Raphidocelis subcapitata (=Pseudokirchneriella subcapitata) provides an insight into genome evolution and environmental adaptations in the Sphaeropleales.</title>
        <authorList>
            <person name="Suzuki S."/>
            <person name="Yamaguchi H."/>
            <person name="Nakajima N."/>
            <person name="Kawachi M."/>
        </authorList>
    </citation>
    <scope>NUCLEOTIDE SEQUENCE [LARGE SCALE GENOMIC DNA]</scope>
    <source>
        <strain evidence="7 8">NIES-35</strain>
    </source>
</reference>
<dbReference type="InParanoid" id="A0A2V0PQC3"/>
<name>A0A2V0PQC3_9CHLO</name>
<dbReference type="Pfam" id="PF01150">
    <property type="entry name" value="GDA1_CD39"/>
    <property type="match status" value="1"/>
</dbReference>
<feature type="compositionally biased region" description="Low complexity" evidence="5">
    <location>
        <begin position="381"/>
        <end position="418"/>
    </location>
</feature>
<dbReference type="STRING" id="307507.A0A2V0PQC3"/>
<comment type="caution">
    <text evidence="7">The sequence shown here is derived from an EMBL/GenBank/DDBJ whole genome shotgun (WGS) entry which is preliminary data.</text>
</comment>
<keyword evidence="4" id="KW-0547">Nucleotide-binding</keyword>
<feature type="active site" description="Proton acceptor" evidence="3">
    <location>
        <position position="301"/>
    </location>
</feature>
<feature type="region of interest" description="Disordered" evidence="5">
    <location>
        <begin position="796"/>
        <end position="815"/>
    </location>
</feature>
<keyword evidence="8" id="KW-1185">Reference proteome</keyword>
<dbReference type="GO" id="GO:0005524">
    <property type="term" value="F:ATP binding"/>
    <property type="evidence" value="ECO:0007669"/>
    <property type="project" value="UniProtKB-KW"/>
</dbReference>
<dbReference type="GO" id="GO:0017110">
    <property type="term" value="F:nucleoside diphosphate phosphatase activity"/>
    <property type="evidence" value="ECO:0007669"/>
    <property type="project" value="TreeGrafter"/>
</dbReference>
<dbReference type="GO" id="GO:0016020">
    <property type="term" value="C:membrane"/>
    <property type="evidence" value="ECO:0007669"/>
    <property type="project" value="TreeGrafter"/>
</dbReference>
<organism evidence="7 8">
    <name type="scientific">Raphidocelis subcapitata</name>
    <dbReference type="NCBI Taxonomy" id="307507"/>
    <lineage>
        <taxon>Eukaryota</taxon>
        <taxon>Viridiplantae</taxon>
        <taxon>Chlorophyta</taxon>
        <taxon>core chlorophytes</taxon>
        <taxon>Chlorophyceae</taxon>
        <taxon>CS clade</taxon>
        <taxon>Sphaeropleales</taxon>
        <taxon>Selenastraceae</taxon>
        <taxon>Raphidocelis</taxon>
    </lineage>
</organism>
<feature type="compositionally biased region" description="Gly residues" evidence="5">
    <location>
        <begin position="371"/>
        <end position="380"/>
    </location>
</feature>
<keyword evidence="6" id="KW-0472">Membrane</keyword>
<feature type="compositionally biased region" description="Gly residues" evidence="5">
    <location>
        <begin position="491"/>
        <end position="517"/>
    </location>
</feature>
<dbReference type="AlphaFoldDB" id="A0A2V0PQC3"/>
<evidence type="ECO:0000256" key="6">
    <source>
        <dbReference type="SAM" id="Phobius"/>
    </source>
</evidence>
<sequence length="849" mass="84731">MQRPRSMTAVAAAEHAGALQHPHADAVAAAAAAAAAGARADAALPSAAAAAGAGQAAGGGGGGAGGGGGGDARQLPVSTRTLHQIAAGLLLGSASRGGGAKGPADELYSAAKASDVPLAKLLRRRWFAARTAVASRPRAAAAALLLLALLLAAAALAARGAARRRAGAAGYVVFLDAGSTGTRAHVFRYEPPRRRPGAGHDAYARIALPEPKLKVEPGLSAHASDPAAAAASLRPLLDFARAHVPPAARGATPVRLMATAGLRLLPRAGVEAVLDACRAEIAASGFLFRPEWAEVISGRAEGLFAWMAANYASGALEAAALQAAVARKSPRDWAQFSGLLELGGASAQVTFLLADREQLRGEQGGRDGGPDGEGGGGEGWPAGAPRQQQQQQQQQGQQGQQGQQQQQQVLEQDQLQVQQRRHGFAGDGAAGGGGGSGEQQLSARAKRKRRRHVQLQLPGVSKRLFTHSFLGYGFDVLEAKLAAQALAEARGGGGGGGGGGDGSPSGGDSSGGGGGGTATDPCLPKGYESADGRLGTGDWRACQRRVAATMDPEGCARRGGGGGGGGGAGGAGGTGGACPEFPDSLPPLPPTLVAIENFYYTAQALSLPARADLHTLESAAAGFCGREWPDTVAAYGAAAEGLDAPSLAVHLRQGRYLWRYCFGSALVWTLLHDVLRVPKVQPLVFANALPRGGGGGGGEVGLDWALGAALCSLTECTRREGAEPSEALPSLSVDGGGGGAAAAGAAPAVRGAAALALGAAVLAAAAAAAWRLRRRAPSGRPLRGDGAAAAAALAGAALPPRGPPPRGRPSSVLGSFRRGAQLGSFGSRRQLVLTVGAGSGGSSERDESE</sequence>
<keyword evidence="6" id="KW-0812">Transmembrane</keyword>
<keyword evidence="2" id="KW-0378">Hydrolase</keyword>
<evidence type="ECO:0000256" key="5">
    <source>
        <dbReference type="SAM" id="MobiDB-lite"/>
    </source>
</evidence>
<feature type="transmembrane region" description="Helical" evidence="6">
    <location>
        <begin position="139"/>
        <end position="158"/>
    </location>
</feature>
<dbReference type="Proteomes" id="UP000247498">
    <property type="component" value="Unassembled WGS sequence"/>
</dbReference>
<evidence type="ECO:0000256" key="1">
    <source>
        <dbReference type="ARBA" id="ARBA00009283"/>
    </source>
</evidence>
<accession>A0A2V0PQC3</accession>
<proteinExistence type="inferred from homology"/>
<feature type="compositionally biased region" description="Gly residues" evidence="5">
    <location>
        <begin position="425"/>
        <end position="437"/>
    </location>
</feature>
<evidence type="ECO:0000256" key="2">
    <source>
        <dbReference type="ARBA" id="ARBA00022801"/>
    </source>
</evidence>
<gene>
    <name evidence="7" type="ORF">Rsub_12338</name>
</gene>
<dbReference type="GO" id="GO:0009134">
    <property type="term" value="P:nucleoside diphosphate catabolic process"/>
    <property type="evidence" value="ECO:0007669"/>
    <property type="project" value="TreeGrafter"/>
</dbReference>
<feature type="region of interest" description="Disordered" evidence="5">
    <location>
        <begin position="361"/>
        <end position="450"/>
    </location>
</feature>
<evidence type="ECO:0000313" key="7">
    <source>
        <dbReference type="EMBL" id="GBF99405.1"/>
    </source>
</evidence>
<keyword evidence="6" id="KW-1133">Transmembrane helix</keyword>
<dbReference type="PANTHER" id="PTHR11782:SF3">
    <property type="entry name" value="APYRASE 6-RELATED"/>
    <property type="match status" value="1"/>
</dbReference>
<feature type="binding site" evidence="4">
    <location>
        <begin position="344"/>
        <end position="348"/>
    </location>
    <ligand>
        <name>ATP</name>
        <dbReference type="ChEBI" id="CHEBI:30616"/>
    </ligand>
</feature>
<dbReference type="EMBL" id="BDRX01000156">
    <property type="protein sequence ID" value="GBF99405.1"/>
    <property type="molecule type" value="Genomic_DNA"/>
</dbReference>
<feature type="region of interest" description="Disordered" evidence="5">
    <location>
        <begin position="491"/>
        <end position="530"/>
    </location>
</feature>
<dbReference type="Gene3D" id="3.30.420.40">
    <property type="match status" value="1"/>
</dbReference>
<feature type="transmembrane region" description="Helical" evidence="6">
    <location>
        <begin position="751"/>
        <end position="770"/>
    </location>
</feature>
<comment type="similarity">
    <text evidence="1">Belongs to the GDA1/CD39 NTPase family.</text>
</comment>
<dbReference type="OrthoDB" id="6372431at2759"/>
<evidence type="ECO:0000313" key="8">
    <source>
        <dbReference type="Proteomes" id="UP000247498"/>
    </source>
</evidence>
<keyword evidence="4" id="KW-0067">ATP-binding</keyword>
<protein>
    <submittedName>
        <fullName evidence="7">Nucleoside phosphatase</fullName>
    </submittedName>
</protein>
<dbReference type="Gene3D" id="3.30.420.150">
    <property type="entry name" value="Exopolyphosphatase. Domain 2"/>
    <property type="match status" value="1"/>
</dbReference>